<comment type="subcellular location">
    <subcellularLocation>
        <location evidence="2 14 15">Cytoplasm</location>
    </subcellularLocation>
</comment>
<feature type="domain" description="Phosphoribulokinase/uridine kinase" evidence="16">
    <location>
        <begin position="86"/>
        <end position="225"/>
    </location>
</feature>
<evidence type="ECO:0000256" key="7">
    <source>
        <dbReference type="ARBA" id="ARBA00022490"/>
    </source>
</evidence>
<keyword evidence="9 14" id="KW-0547">Nucleotide-binding</keyword>
<evidence type="ECO:0000256" key="15">
    <source>
        <dbReference type="RuleBase" id="RU003530"/>
    </source>
</evidence>
<dbReference type="EC" id="2.7.1.33" evidence="5 14"/>
<organism evidence="17 18">
    <name type="scientific">Alkalibacterium iburiense</name>
    <dbReference type="NCBI Taxonomy" id="290589"/>
    <lineage>
        <taxon>Bacteria</taxon>
        <taxon>Bacillati</taxon>
        <taxon>Bacillota</taxon>
        <taxon>Bacilli</taxon>
        <taxon>Lactobacillales</taxon>
        <taxon>Carnobacteriaceae</taxon>
        <taxon>Alkalibacterium</taxon>
    </lineage>
</organism>
<evidence type="ECO:0000256" key="12">
    <source>
        <dbReference type="ARBA" id="ARBA00022993"/>
    </source>
</evidence>
<keyword evidence="8 14" id="KW-0808">Transferase</keyword>
<dbReference type="EMBL" id="BAAACW010000134">
    <property type="protein sequence ID" value="GAA0368648.1"/>
    <property type="molecule type" value="Genomic_DNA"/>
</dbReference>
<protein>
    <recommendedName>
        <fullName evidence="6 14">Pantothenate kinase</fullName>
        <ecNumber evidence="5 14">2.7.1.33</ecNumber>
    </recommendedName>
    <alternativeName>
        <fullName evidence="13 14">Pantothenic acid kinase</fullName>
    </alternativeName>
</protein>
<keyword evidence="10 14" id="KW-0418">Kinase</keyword>
<evidence type="ECO:0000256" key="14">
    <source>
        <dbReference type="HAMAP-Rule" id="MF_00215"/>
    </source>
</evidence>
<dbReference type="RefSeq" id="WP_343756350.1">
    <property type="nucleotide sequence ID" value="NZ_BAAACW010000134.1"/>
</dbReference>
<evidence type="ECO:0000256" key="13">
    <source>
        <dbReference type="ARBA" id="ARBA00032866"/>
    </source>
</evidence>
<name>A0ABN0XNJ7_9LACT</name>
<keyword evidence="12 14" id="KW-0173">Coenzyme A biosynthesis</keyword>
<reference evidence="17 18" key="1">
    <citation type="journal article" date="2019" name="Int. J. Syst. Evol. Microbiol.">
        <title>The Global Catalogue of Microorganisms (GCM) 10K type strain sequencing project: providing services to taxonomists for standard genome sequencing and annotation.</title>
        <authorList>
            <consortium name="The Broad Institute Genomics Platform"/>
            <consortium name="The Broad Institute Genome Sequencing Center for Infectious Disease"/>
            <person name="Wu L."/>
            <person name="Ma J."/>
        </authorList>
    </citation>
    <scope>NUCLEOTIDE SEQUENCE [LARGE SCALE GENOMIC DNA]</scope>
    <source>
        <strain evidence="17 18">JCM 12662</strain>
    </source>
</reference>
<dbReference type="PIRSF" id="PIRSF000545">
    <property type="entry name" value="Pantothenate_kin"/>
    <property type="match status" value="1"/>
</dbReference>
<proteinExistence type="inferred from homology"/>
<dbReference type="Gene3D" id="3.40.50.300">
    <property type="entry name" value="P-loop containing nucleotide triphosphate hydrolases"/>
    <property type="match status" value="1"/>
</dbReference>
<accession>A0ABN0XNJ7</accession>
<evidence type="ECO:0000313" key="17">
    <source>
        <dbReference type="EMBL" id="GAA0368648.1"/>
    </source>
</evidence>
<evidence type="ECO:0000256" key="4">
    <source>
        <dbReference type="ARBA" id="ARBA00006087"/>
    </source>
</evidence>
<evidence type="ECO:0000256" key="5">
    <source>
        <dbReference type="ARBA" id="ARBA00012102"/>
    </source>
</evidence>
<keyword evidence="7 14" id="KW-0963">Cytoplasm</keyword>
<evidence type="ECO:0000256" key="8">
    <source>
        <dbReference type="ARBA" id="ARBA00022679"/>
    </source>
</evidence>
<dbReference type="GO" id="GO:0016301">
    <property type="term" value="F:kinase activity"/>
    <property type="evidence" value="ECO:0007669"/>
    <property type="project" value="UniProtKB-KW"/>
</dbReference>
<evidence type="ECO:0000256" key="11">
    <source>
        <dbReference type="ARBA" id="ARBA00022840"/>
    </source>
</evidence>
<evidence type="ECO:0000256" key="2">
    <source>
        <dbReference type="ARBA" id="ARBA00004496"/>
    </source>
</evidence>
<dbReference type="NCBIfam" id="TIGR00554">
    <property type="entry name" value="panK_bact"/>
    <property type="match status" value="1"/>
</dbReference>
<dbReference type="PANTHER" id="PTHR10285">
    <property type="entry name" value="URIDINE KINASE"/>
    <property type="match status" value="1"/>
</dbReference>
<evidence type="ECO:0000256" key="10">
    <source>
        <dbReference type="ARBA" id="ARBA00022777"/>
    </source>
</evidence>
<dbReference type="InterPro" id="IPR006083">
    <property type="entry name" value="PRK/URK"/>
</dbReference>
<evidence type="ECO:0000256" key="9">
    <source>
        <dbReference type="ARBA" id="ARBA00022741"/>
    </source>
</evidence>
<dbReference type="InterPro" id="IPR004566">
    <property type="entry name" value="PanK"/>
</dbReference>
<gene>
    <name evidence="14 17" type="primary">coaA</name>
    <name evidence="17" type="ORF">GCM10008932_20460</name>
</gene>
<comment type="pathway">
    <text evidence="3 14 15">Cofactor biosynthesis; coenzyme A biosynthesis; CoA from (R)-pantothenate: step 1/5.</text>
</comment>
<comment type="catalytic activity">
    <reaction evidence="1 14 15">
        <text>(R)-pantothenate + ATP = (R)-4'-phosphopantothenate + ADP + H(+)</text>
        <dbReference type="Rhea" id="RHEA:16373"/>
        <dbReference type="ChEBI" id="CHEBI:10986"/>
        <dbReference type="ChEBI" id="CHEBI:15378"/>
        <dbReference type="ChEBI" id="CHEBI:29032"/>
        <dbReference type="ChEBI" id="CHEBI:30616"/>
        <dbReference type="ChEBI" id="CHEBI:456216"/>
        <dbReference type="EC" id="2.7.1.33"/>
    </reaction>
</comment>
<sequence>MEESDSFYIIDRDEWKTLAQNHTEISLNDQEVDSLRSLNDQVSVQDVKEIYLPILQVLHKYIKHYNERQIEIKQLLKKPAKRDPYIIGIAGSVAVGKSTLARFLQTMMSRAYPEQTVKLITTDGFLYPNETLIEKGILNRKGFPESYDMHRLISFMGDIKSGRRNIKVPLYSHSLYNIVPDQYEVIDQPDILIVEGINVLQLPANEKIFVSDFFDFSFYVDAEADRIEKWYLERFGVLLQTAFKNPSNYYYPYAIGDRKKAFAMARNVWRTINLKNLEEYILPTRFRADMIIHKTTDHYIDQILLKKH</sequence>
<evidence type="ECO:0000259" key="16">
    <source>
        <dbReference type="Pfam" id="PF00485"/>
    </source>
</evidence>
<evidence type="ECO:0000313" key="18">
    <source>
        <dbReference type="Proteomes" id="UP001501166"/>
    </source>
</evidence>
<feature type="binding site" evidence="14">
    <location>
        <begin position="91"/>
        <end position="98"/>
    </location>
    <ligand>
        <name>ATP</name>
        <dbReference type="ChEBI" id="CHEBI:30616"/>
    </ligand>
</feature>
<dbReference type="InterPro" id="IPR027417">
    <property type="entry name" value="P-loop_NTPase"/>
</dbReference>
<dbReference type="HAMAP" id="MF_00215">
    <property type="entry name" value="Pantothen_kinase_1"/>
    <property type="match status" value="1"/>
</dbReference>
<comment type="caution">
    <text evidence="17">The sequence shown here is derived from an EMBL/GenBank/DDBJ whole genome shotgun (WGS) entry which is preliminary data.</text>
</comment>
<keyword evidence="11 14" id="KW-0067">ATP-binding</keyword>
<comment type="similarity">
    <text evidence="4 14 15">Belongs to the prokaryotic pantothenate kinase family.</text>
</comment>
<dbReference type="Proteomes" id="UP001501166">
    <property type="component" value="Unassembled WGS sequence"/>
</dbReference>
<dbReference type="Pfam" id="PF00485">
    <property type="entry name" value="PRK"/>
    <property type="match status" value="1"/>
</dbReference>
<evidence type="ECO:0000256" key="3">
    <source>
        <dbReference type="ARBA" id="ARBA00005225"/>
    </source>
</evidence>
<keyword evidence="18" id="KW-1185">Reference proteome</keyword>
<dbReference type="SUPFAM" id="SSF52540">
    <property type="entry name" value="P-loop containing nucleoside triphosphate hydrolases"/>
    <property type="match status" value="1"/>
</dbReference>
<evidence type="ECO:0000256" key="6">
    <source>
        <dbReference type="ARBA" id="ARBA00015080"/>
    </source>
</evidence>
<dbReference type="CDD" id="cd02025">
    <property type="entry name" value="PanK"/>
    <property type="match status" value="1"/>
</dbReference>
<evidence type="ECO:0000256" key="1">
    <source>
        <dbReference type="ARBA" id="ARBA00001206"/>
    </source>
</evidence>